<dbReference type="InterPro" id="IPR004564">
    <property type="entry name" value="OM_lipoprot_carrier_LolA-like"/>
</dbReference>
<protein>
    <recommendedName>
        <fullName evidence="5">Outer membrane lipoprotein carrier protein LolA</fullName>
    </recommendedName>
</protein>
<keyword evidence="4" id="KW-1185">Reference proteome</keyword>
<dbReference type="SUPFAM" id="SSF89392">
    <property type="entry name" value="Prokaryotic lipoproteins and lipoprotein localization factors"/>
    <property type="match status" value="1"/>
</dbReference>
<accession>A0A8J2ZER6</accession>
<evidence type="ECO:0000256" key="1">
    <source>
        <dbReference type="ARBA" id="ARBA00022729"/>
    </source>
</evidence>
<dbReference type="AlphaFoldDB" id="A0A8J2ZER6"/>
<evidence type="ECO:0000313" key="4">
    <source>
        <dbReference type="Proteomes" id="UP000597507"/>
    </source>
</evidence>
<proteinExistence type="predicted"/>
<dbReference type="CDD" id="cd16325">
    <property type="entry name" value="LolA"/>
    <property type="match status" value="1"/>
</dbReference>
<gene>
    <name evidence="3" type="ORF">GCM10010964_37600</name>
</gene>
<feature type="chain" id="PRO_5035178423" description="Outer membrane lipoprotein carrier protein LolA" evidence="2">
    <location>
        <begin position="23"/>
        <end position="191"/>
    </location>
</feature>
<dbReference type="Proteomes" id="UP000597507">
    <property type="component" value="Unassembled WGS sequence"/>
</dbReference>
<keyword evidence="1 2" id="KW-0732">Signal</keyword>
<sequence length="191" mass="20845">MPRRRSCCAALILAALARAARAEAPLEALMRAFAAIRASRAAFVEEKEMPELDRPLLSRGTLSWQAPDRLEKRTTAPIEEVLRVEGDLLTLERPLQGTRQVLSLDRSPEIRPLVEAIRATLAGDLAALRRHYAVAFEGDPAGRWTLVLTPLSGRVLAAVQRVALTGRGAAILGVESQHGGGFTRMRIEPAR</sequence>
<organism evidence="3 4">
    <name type="scientific">Caldovatus sediminis</name>
    <dbReference type="NCBI Taxonomy" id="2041189"/>
    <lineage>
        <taxon>Bacteria</taxon>
        <taxon>Pseudomonadati</taxon>
        <taxon>Pseudomonadota</taxon>
        <taxon>Alphaproteobacteria</taxon>
        <taxon>Acetobacterales</taxon>
        <taxon>Roseomonadaceae</taxon>
        <taxon>Caldovatus</taxon>
    </lineage>
</organism>
<reference evidence="3 4" key="1">
    <citation type="journal article" date="2014" name="Int. J. Syst. Evol. Microbiol.">
        <title>Complete genome sequence of Corynebacterium casei LMG S-19264T (=DSM 44701T), isolated from a smear-ripened cheese.</title>
        <authorList>
            <consortium name="US DOE Joint Genome Institute (JGI-PGF)"/>
            <person name="Walter F."/>
            <person name="Albersmeier A."/>
            <person name="Kalinowski J."/>
            <person name="Ruckert C."/>
        </authorList>
    </citation>
    <scope>NUCLEOTIDE SEQUENCE [LARGE SCALE GENOMIC DNA]</scope>
    <source>
        <strain evidence="3 4">CGMCC 1.16330</strain>
    </source>
</reference>
<dbReference type="RefSeq" id="WP_188903038.1">
    <property type="nucleotide sequence ID" value="NZ_BMKS01000015.1"/>
</dbReference>
<evidence type="ECO:0000313" key="3">
    <source>
        <dbReference type="EMBL" id="GGG46711.1"/>
    </source>
</evidence>
<dbReference type="InterPro" id="IPR029046">
    <property type="entry name" value="LolA/LolB/LppX"/>
</dbReference>
<name>A0A8J2ZER6_9PROT</name>
<dbReference type="EMBL" id="BMKS01000015">
    <property type="protein sequence ID" value="GGG46711.1"/>
    <property type="molecule type" value="Genomic_DNA"/>
</dbReference>
<dbReference type="Pfam" id="PF19574">
    <property type="entry name" value="LolA_3"/>
    <property type="match status" value="1"/>
</dbReference>
<evidence type="ECO:0008006" key="5">
    <source>
        <dbReference type="Google" id="ProtNLM"/>
    </source>
</evidence>
<dbReference type="Gene3D" id="2.50.20.10">
    <property type="entry name" value="Lipoprotein localisation LolA/LolB/LppX"/>
    <property type="match status" value="1"/>
</dbReference>
<evidence type="ECO:0000256" key="2">
    <source>
        <dbReference type="SAM" id="SignalP"/>
    </source>
</evidence>
<comment type="caution">
    <text evidence="3">The sequence shown here is derived from an EMBL/GenBank/DDBJ whole genome shotgun (WGS) entry which is preliminary data.</text>
</comment>
<feature type="signal peptide" evidence="2">
    <location>
        <begin position="1"/>
        <end position="22"/>
    </location>
</feature>